<dbReference type="InterPro" id="IPR039247">
    <property type="entry name" value="KhpB"/>
</dbReference>
<accession>A0A0G0AUN5</accession>
<dbReference type="Proteomes" id="UP000034934">
    <property type="component" value="Unassembled WGS sequence"/>
</dbReference>
<evidence type="ECO:0000259" key="1">
    <source>
        <dbReference type="PROSITE" id="PS51061"/>
    </source>
</evidence>
<dbReference type="GO" id="GO:0003723">
    <property type="term" value="F:RNA binding"/>
    <property type="evidence" value="ECO:0007669"/>
    <property type="project" value="InterPro"/>
</dbReference>
<dbReference type="CDD" id="cd02644">
    <property type="entry name" value="R3H_jag"/>
    <property type="match status" value="1"/>
</dbReference>
<dbReference type="Pfam" id="PF01424">
    <property type="entry name" value="R3H"/>
    <property type="match status" value="1"/>
</dbReference>
<dbReference type="SMART" id="SM00393">
    <property type="entry name" value="R3H"/>
    <property type="match status" value="1"/>
</dbReference>
<dbReference type="InterPro" id="IPR034079">
    <property type="entry name" value="R3H_KhpB"/>
</dbReference>
<sequence length="185" mass="21707">MQTEKRKWHLRLLNNIMNKNEIQNLIKELIERTTISVNKITTDEDKPATLRSDQDNTTWFSVEVNQPHYFWDRGGEALFAINHLVRRIIENKTSHNEELNEKQRGLGILVDVNGFQKKRIENIHATAHMMAERARYFKSNIEIDPMPAFERRIVHEFLSDATDLKTESQGEGFSRRVVIKYTGSI</sequence>
<dbReference type="InterPro" id="IPR001374">
    <property type="entry name" value="R3H_dom"/>
</dbReference>
<dbReference type="PANTHER" id="PTHR35800:SF1">
    <property type="entry name" value="RNA-BINDING PROTEIN KHPB"/>
    <property type="match status" value="1"/>
</dbReference>
<dbReference type="PANTHER" id="PTHR35800">
    <property type="entry name" value="PROTEIN JAG"/>
    <property type="match status" value="1"/>
</dbReference>
<evidence type="ECO:0000313" key="3">
    <source>
        <dbReference type="Proteomes" id="UP000034934"/>
    </source>
</evidence>
<proteinExistence type="predicted"/>
<gene>
    <name evidence="2" type="ORF">UR19_C0003G0206</name>
</gene>
<dbReference type="InterPro" id="IPR015946">
    <property type="entry name" value="KH_dom-like_a/b"/>
</dbReference>
<dbReference type="EMBL" id="LBOG01000003">
    <property type="protein sequence ID" value="KKP30370.1"/>
    <property type="molecule type" value="Genomic_DNA"/>
</dbReference>
<evidence type="ECO:0000313" key="2">
    <source>
        <dbReference type="EMBL" id="KKP30370.1"/>
    </source>
</evidence>
<dbReference type="AlphaFoldDB" id="A0A0G0AUN5"/>
<reference evidence="2 3" key="1">
    <citation type="journal article" date="2015" name="Nature">
        <title>rRNA introns, odd ribosomes, and small enigmatic genomes across a large radiation of phyla.</title>
        <authorList>
            <person name="Brown C.T."/>
            <person name="Hug L.A."/>
            <person name="Thomas B.C."/>
            <person name="Sharon I."/>
            <person name="Castelle C.J."/>
            <person name="Singh A."/>
            <person name="Wilkins M.J."/>
            <person name="Williams K.H."/>
            <person name="Banfield J.F."/>
        </authorList>
    </citation>
    <scope>NUCLEOTIDE SEQUENCE [LARGE SCALE GENOMIC DNA]</scope>
</reference>
<comment type="caution">
    <text evidence="2">The sequence shown here is derived from an EMBL/GenBank/DDBJ whole genome shotgun (WGS) entry which is preliminary data.</text>
</comment>
<dbReference type="SUPFAM" id="SSF82708">
    <property type="entry name" value="R3H domain"/>
    <property type="match status" value="1"/>
</dbReference>
<protein>
    <submittedName>
        <fullName evidence="2">Single-stranded nucleic acid binding R3H domain protein</fullName>
    </submittedName>
</protein>
<dbReference type="Gene3D" id="3.30.1370.50">
    <property type="entry name" value="R3H-like domain"/>
    <property type="match status" value="1"/>
</dbReference>
<dbReference type="Gene3D" id="3.30.300.20">
    <property type="match status" value="1"/>
</dbReference>
<dbReference type="PROSITE" id="PS51061">
    <property type="entry name" value="R3H"/>
    <property type="match status" value="1"/>
</dbReference>
<organism evidence="2 3">
    <name type="scientific">Candidatus Nomurabacteria bacterium GW2011_GWF1_31_48</name>
    <dbReference type="NCBI Taxonomy" id="1618767"/>
    <lineage>
        <taxon>Bacteria</taxon>
        <taxon>Candidatus Nomuraibacteriota</taxon>
    </lineage>
</organism>
<dbReference type="InterPro" id="IPR036867">
    <property type="entry name" value="R3H_dom_sf"/>
</dbReference>
<feature type="domain" description="R3H" evidence="1">
    <location>
        <begin position="117"/>
        <end position="183"/>
    </location>
</feature>
<name>A0A0G0AUN5_9BACT</name>